<dbReference type="Gene3D" id="3.40.605.10">
    <property type="entry name" value="Aldehyde Dehydrogenase, Chain A, domain 1"/>
    <property type="match status" value="1"/>
</dbReference>
<protein>
    <recommendedName>
        <fullName evidence="6">succinate-semialdehyde dehydrogenase [NAD(P)(+)]</fullName>
        <ecNumber evidence="6">1.2.1.16</ecNumber>
    </recommendedName>
</protein>
<dbReference type="InterPro" id="IPR050740">
    <property type="entry name" value="Aldehyde_DH_Superfamily"/>
</dbReference>
<evidence type="ECO:0000256" key="2">
    <source>
        <dbReference type="ARBA" id="ARBA00009986"/>
    </source>
</evidence>
<organism evidence="10 11">
    <name type="scientific">Penicillium salamii</name>
    <dbReference type="NCBI Taxonomy" id="1612424"/>
    <lineage>
        <taxon>Eukaryota</taxon>
        <taxon>Fungi</taxon>
        <taxon>Dikarya</taxon>
        <taxon>Ascomycota</taxon>
        <taxon>Pezizomycotina</taxon>
        <taxon>Eurotiomycetes</taxon>
        <taxon>Eurotiomycetidae</taxon>
        <taxon>Eurotiales</taxon>
        <taxon>Aspergillaceae</taxon>
        <taxon>Penicillium</taxon>
    </lineage>
</organism>
<dbReference type="PANTHER" id="PTHR43353">
    <property type="entry name" value="SUCCINATE-SEMIALDEHYDE DEHYDROGENASE, MITOCHONDRIAL"/>
    <property type="match status" value="1"/>
</dbReference>
<gene>
    <name evidence="10" type="ORF">PSALAMII_LOCUS1293</name>
</gene>
<dbReference type="InterPro" id="IPR029510">
    <property type="entry name" value="Ald_DH_CS_GLU"/>
</dbReference>
<dbReference type="InterPro" id="IPR016161">
    <property type="entry name" value="Ald_DH/histidinol_DH"/>
</dbReference>
<evidence type="ECO:0000259" key="9">
    <source>
        <dbReference type="Pfam" id="PF00171"/>
    </source>
</evidence>
<dbReference type="Proteomes" id="UP001152646">
    <property type="component" value="Unassembled WGS sequence"/>
</dbReference>
<dbReference type="AlphaFoldDB" id="A0A9W4N6V0"/>
<dbReference type="FunFam" id="3.40.605.10:FF:000005">
    <property type="entry name" value="Succinate-semialdehyde dehydrogenase I"/>
    <property type="match status" value="1"/>
</dbReference>
<reference evidence="10" key="1">
    <citation type="submission" date="2021-07" db="EMBL/GenBank/DDBJ databases">
        <authorList>
            <person name="Branca A.L. A."/>
        </authorList>
    </citation>
    <scope>NUCLEOTIDE SEQUENCE</scope>
</reference>
<evidence type="ECO:0000313" key="11">
    <source>
        <dbReference type="Proteomes" id="UP001152646"/>
    </source>
</evidence>
<comment type="catalytic activity">
    <reaction evidence="5">
        <text>succinate semialdehyde + NAD(+) + H2O = succinate + NADH + 2 H(+)</text>
        <dbReference type="Rhea" id="RHEA:13217"/>
        <dbReference type="ChEBI" id="CHEBI:15377"/>
        <dbReference type="ChEBI" id="CHEBI:15378"/>
        <dbReference type="ChEBI" id="CHEBI:30031"/>
        <dbReference type="ChEBI" id="CHEBI:57540"/>
        <dbReference type="ChEBI" id="CHEBI:57706"/>
        <dbReference type="ChEBI" id="CHEBI:57945"/>
        <dbReference type="EC" id="1.2.1.16"/>
    </reaction>
</comment>
<evidence type="ECO:0000256" key="7">
    <source>
        <dbReference type="PROSITE-ProRule" id="PRU10007"/>
    </source>
</evidence>
<evidence type="ECO:0000256" key="5">
    <source>
        <dbReference type="ARBA" id="ARBA00052698"/>
    </source>
</evidence>
<dbReference type="GO" id="GO:0004777">
    <property type="term" value="F:succinate-semialdehyde dehydrogenase (NAD+) activity"/>
    <property type="evidence" value="ECO:0007669"/>
    <property type="project" value="TreeGrafter"/>
</dbReference>
<comment type="caution">
    <text evidence="10">The sequence shown here is derived from an EMBL/GenBank/DDBJ whole genome shotgun (WGS) entry which is preliminary data.</text>
</comment>
<accession>A0A9W4N6V0</accession>
<evidence type="ECO:0000256" key="3">
    <source>
        <dbReference type="ARBA" id="ARBA00023002"/>
    </source>
</evidence>
<dbReference type="EC" id="1.2.1.16" evidence="6"/>
<dbReference type="GO" id="GO:0005737">
    <property type="term" value="C:cytoplasm"/>
    <property type="evidence" value="ECO:0007669"/>
    <property type="project" value="TreeGrafter"/>
</dbReference>
<dbReference type="CDD" id="cd07103">
    <property type="entry name" value="ALDH_F5_SSADH_GabD"/>
    <property type="match status" value="1"/>
</dbReference>
<dbReference type="Pfam" id="PF00171">
    <property type="entry name" value="Aldedh"/>
    <property type="match status" value="1"/>
</dbReference>
<evidence type="ECO:0000313" key="10">
    <source>
        <dbReference type="EMBL" id="CAG8273704.1"/>
    </source>
</evidence>
<comment type="catalytic activity">
    <reaction evidence="4">
        <text>succinate semialdehyde + NADP(+) + H2O = succinate + NADPH + 2 H(+)</text>
        <dbReference type="Rhea" id="RHEA:13213"/>
        <dbReference type="ChEBI" id="CHEBI:15377"/>
        <dbReference type="ChEBI" id="CHEBI:15378"/>
        <dbReference type="ChEBI" id="CHEBI:30031"/>
        <dbReference type="ChEBI" id="CHEBI:57706"/>
        <dbReference type="ChEBI" id="CHEBI:57783"/>
        <dbReference type="ChEBI" id="CHEBI:58349"/>
        <dbReference type="EC" id="1.2.1.16"/>
    </reaction>
</comment>
<evidence type="ECO:0000256" key="8">
    <source>
        <dbReference type="RuleBase" id="RU003345"/>
    </source>
</evidence>
<dbReference type="PANTHER" id="PTHR43353:SF11">
    <property type="entry name" value="SUCCINATE SEMIALDEHYDE DEHYDROGENASE (EUROFUNG)"/>
    <property type="match status" value="1"/>
</dbReference>
<dbReference type="InterPro" id="IPR015590">
    <property type="entry name" value="Aldehyde_DH_dom"/>
</dbReference>
<evidence type="ECO:0000256" key="6">
    <source>
        <dbReference type="ARBA" id="ARBA00067047"/>
    </source>
</evidence>
<dbReference type="EMBL" id="CAJVPA010000055">
    <property type="protein sequence ID" value="CAG8273704.1"/>
    <property type="molecule type" value="Genomic_DNA"/>
</dbReference>
<name>A0A9W4N6V0_9EURO</name>
<dbReference type="PROSITE" id="PS00687">
    <property type="entry name" value="ALDEHYDE_DEHYDR_GLU"/>
    <property type="match status" value="1"/>
</dbReference>
<dbReference type="SUPFAM" id="SSF53720">
    <property type="entry name" value="ALDH-like"/>
    <property type="match status" value="1"/>
</dbReference>
<dbReference type="InterPro" id="IPR016163">
    <property type="entry name" value="Ald_DH_C"/>
</dbReference>
<evidence type="ECO:0000256" key="4">
    <source>
        <dbReference type="ARBA" id="ARBA00050387"/>
    </source>
</evidence>
<proteinExistence type="inferred from homology"/>
<dbReference type="Gene3D" id="3.40.309.10">
    <property type="entry name" value="Aldehyde Dehydrogenase, Chain A, domain 2"/>
    <property type="match status" value="1"/>
</dbReference>
<feature type="active site" evidence="7">
    <location>
        <position position="273"/>
    </location>
</feature>
<dbReference type="GO" id="GO:0009450">
    <property type="term" value="P:gamma-aminobutyric acid catabolic process"/>
    <property type="evidence" value="ECO:0007669"/>
    <property type="project" value="TreeGrafter"/>
</dbReference>
<keyword evidence="3 8" id="KW-0560">Oxidoreductase</keyword>
<sequence>MNIFPATPSINMAAFSNTLKDPSLFIEKSYIDGQWVSSQSKKTFNVYNPATEAVVGTCPESNTEDINAAIQAAAKAFPTWRAQSGRQRGRILRRFFELIIENKEDIGKIITAENGKAKGDAEGEAMFSAGFFEWFSEEAPRIYGDVIPHSNPSSRTQVVKEPVGVCGLITPWNFPMAMGARKVAAALAAGCTVVMKSDGVTPFSSNVLAALGERAGVPKGVFNVVTALENTPSLGLALCESDIVKKISFTGSTRVGKLLMKQSSNSLKKLSLELGGNAPFIVFDNADVETAVTSAVIAKFKVTGQTCVCANRFFIQDGIYEKFSKRFVEEVKKSQVGDGQNAASTHGPLTSGIDKTQEHIQDAVTKNATVLLGGNSLPSVGKNFHELTILGDVNDSMKVTSEETFGPVAALSRFSSEEEVVKRANNCEVGLASYLMTNDLGKANRVSEQLEFGMVAINTGVISDWAAPFGGVKHSGMGREGSKYGVEDYMNIKMVVTGGINTVYSSHL</sequence>
<evidence type="ECO:0000256" key="1">
    <source>
        <dbReference type="ARBA" id="ARBA00005176"/>
    </source>
</evidence>
<dbReference type="InterPro" id="IPR016162">
    <property type="entry name" value="Ald_DH_N"/>
</dbReference>
<feature type="domain" description="Aldehyde dehydrogenase" evidence="9">
    <location>
        <begin position="35"/>
        <end position="495"/>
    </location>
</feature>
<dbReference type="OrthoDB" id="310895at2759"/>
<dbReference type="FunFam" id="3.40.309.10:FF:000004">
    <property type="entry name" value="Succinate-semialdehyde dehydrogenase I"/>
    <property type="match status" value="1"/>
</dbReference>
<comment type="similarity">
    <text evidence="2 8">Belongs to the aldehyde dehydrogenase family.</text>
</comment>
<comment type="pathway">
    <text evidence="1">Amino-acid degradation; 4-aminobutanoate degradation.</text>
</comment>